<sequence length="796" mass="87763">MIPDLKLDRHMPPSFYSGLQWSPDGRLAVTCTKNMAGSTSILSGFELLTPVVAKKWWMQDNSDPKSGEMKGVKLEYHSVASWAEGIRPRSKRWKNCVHDGASNSTESNADGTADVTITDIVWSPLWTSSSGGCLLVVLTSSLDAIIFLPPENEADMSRRPWRIGWILSNIVGEIEGVAPCDDDDAEFGTPVGDKKVLERLRIHSVAWSAAIGGRDVHQRAMSILATGNEHGEVYLWRVQEGSPPEILGSAAVSNDWITGLKFSPCVKSVTQPGSIIIYLAVATSGNELYILPIHTTPSTPVAVRFGLSHFASSGPRAFSNITWYPYPDNTLLCVAVRPQRVVLLSVQPDKNTVTTTLRSISISVPIVGVLFQSSNPTRTQITILSMLGDIATTDYSIDDTNPPSDILSSRLTKLLEARARAYLAIQDPIDHINTTDTRILGLSTDFFQNATIMYTIAPGNQLRYPITSQQWSRLALVNTALNTAPDDLFLEIVEAKMKTGCTVSPRALFWGAKIAASTQSGEGEEEWVRQALAIVQNKVVSESSTVYPDDLQTVMFSSESSFWRRVLTCLYEWALSFGNATEELKIAAVDNIRQIRINLAVVILKQFLSLDRESRTDPASVRVVYQYARYLTYVSSTCGTPGQDLLELALRVLRRIQAEGYSVQDEISDLQKEETQIMRDIGISGVVSDTDDDGAINEGPQEHGTEAKCVACGSLVELKFENDIDLRAVCCNSGHMWQTCSLTLLPLMDLHQRRCNLCSRTYVCKSYLSSGMDTLISRIIHDSEVCVFCGETLFVM</sequence>
<accession>A0ACC3TE72</accession>
<protein>
    <submittedName>
        <fullName evidence="1">Uncharacterized protein</fullName>
    </submittedName>
</protein>
<proteinExistence type="predicted"/>
<comment type="caution">
    <text evidence="1">The sequence shown here is derived from an EMBL/GenBank/DDBJ whole genome shotgun (WGS) entry which is preliminary data.</text>
</comment>
<evidence type="ECO:0000313" key="2">
    <source>
        <dbReference type="Proteomes" id="UP001489719"/>
    </source>
</evidence>
<keyword evidence="2" id="KW-1185">Reference proteome</keyword>
<dbReference type="EMBL" id="MU970190">
    <property type="protein sequence ID" value="KAK9319404.1"/>
    <property type="molecule type" value="Genomic_DNA"/>
</dbReference>
<name>A0ACC3TE72_9ASCO</name>
<reference evidence="2" key="1">
    <citation type="journal article" date="2024" name="Front. Bioeng. Biotechnol.">
        <title>Genome-scale model development and genomic sequencing of the oleaginous clade Lipomyces.</title>
        <authorList>
            <person name="Czajka J.J."/>
            <person name="Han Y."/>
            <person name="Kim J."/>
            <person name="Mondo S.J."/>
            <person name="Hofstad B.A."/>
            <person name="Robles A."/>
            <person name="Haridas S."/>
            <person name="Riley R."/>
            <person name="LaButti K."/>
            <person name="Pangilinan J."/>
            <person name="Andreopoulos W."/>
            <person name="Lipzen A."/>
            <person name="Yan J."/>
            <person name="Wang M."/>
            <person name="Ng V."/>
            <person name="Grigoriev I.V."/>
            <person name="Spatafora J.W."/>
            <person name="Magnuson J.K."/>
            <person name="Baker S.E."/>
            <person name="Pomraning K.R."/>
        </authorList>
    </citation>
    <scope>NUCLEOTIDE SEQUENCE [LARGE SCALE GENOMIC DNA]</scope>
    <source>
        <strain evidence="2">CBS 10300</strain>
    </source>
</reference>
<gene>
    <name evidence="1" type="ORF">V1517DRAFT_332680</name>
</gene>
<organism evidence="1 2">
    <name type="scientific">Lipomyces orientalis</name>
    <dbReference type="NCBI Taxonomy" id="1233043"/>
    <lineage>
        <taxon>Eukaryota</taxon>
        <taxon>Fungi</taxon>
        <taxon>Dikarya</taxon>
        <taxon>Ascomycota</taxon>
        <taxon>Saccharomycotina</taxon>
        <taxon>Lipomycetes</taxon>
        <taxon>Lipomycetales</taxon>
        <taxon>Lipomycetaceae</taxon>
        <taxon>Lipomyces</taxon>
    </lineage>
</organism>
<dbReference type="Proteomes" id="UP001489719">
    <property type="component" value="Unassembled WGS sequence"/>
</dbReference>
<evidence type="ECO:0000313" key="1">
    <source>
        <dbReference type="EMBL" id="KAK9319404.1"/>
    </source>
</evidence>